<dbReference type="InterPro" id="IPR020802">
    <property type="entry name" value="TesA-like"/>
</dbReference>
<evidence type="ECO:0000313" key="4">
    <source>
        <dbReference type="EMBL" id="MBL7256038.1"/>
    </source>
</evidence>
<evidence type="ECO:0000256" key="1">
    <source>
        <dbReference type="ARBA" id="ARBA00007169"/>
    </source>
</evidence>
<dbReference type="InterPro" id="IPR029058">
    <property type="entry name" value="AB_hydrolase_fold"/>
</dbReference>
<dbReference type="Proteomes" id="UP000598996">
    <property type="component" value="Unassembled WGS sequence"/>
</dbReference>
<keyword evidence="2" id="KW-0378">Hydrolase</keyword>
<dbReference type="Pfam" id="PF00975">
    <property type="entry name" value="Thioesterase"/>
    <property type="match status" value="1"/>
</dbReference>
<dbReference type="InterPro" id="IPR001031">
    <property type="entry name" value="Thioesterase"/>
</dbReference>
<keyword evidence="5" id="KW-1185">Reference proteome</keyword>
<dbReference type="RefSeq" id="WP_202992553.1">
    <property type="nucleotide sequence ID" value="NZ_JAENHO010000004.1"/>
</dbReference>
<proteinExistence type="inferred from homology"/>
<dbReference type="SUPFAM" id="SSF53474">
    <property type="entry name" value="alpha/beta-Hydrolases"/>
    <property type="match status" value="1"/>
</dbReference>
<feature type="domain" description="Thioesterase TesA-like" evidence="3">
    <location>
        <begin position="23"/>
        <end position="248"/>
    </location>
</feature>
<dbReference type="Gene3D" id="3.40.50.1820">
    <property type="entry name" value="alpha/beta hydrolase"/>
    <property type="match status" value="1"/>
</dbReference>
<comment type="similarity">
    <text evidence="1">Belongs to the thioesterase family.</text>
</comment>
<evidence type="ECO:0000259" key="3">
    <source>
        <dbReference type="SMART" id="SM00824"/>
    </source>
</evidence>
<dbReference type="PANTHER" id="PTHR11487:SF0">
    <property type="entry name" value="S-ACYL FATTY ACID SYNTHASE THIOESTERASE, MEDIUM CHAIN"/>
    <property type="match status" value="1"/>
</dbReference>
<dbReference type="EMBL" id="JAENHO010000004">
    <property type="protein sequence ID" value="MBL7256038.1"/>
    <property type="molecule type" value="Genomic_DNA"/>
</dbReference>
<gene>
    <name evidence="4" type="ORF">JKJ07_17210</name>
</gene>
<protein>
    <submittedName>
        <fullName evidence="4">Thioesterase</fullName>
    </submittedName>
</protein>
<organism evidence="4 5">
    <name type="scientific">Paractinoplanes lichenicola</name>
    <dbReference type="NCBI Taxonomy" id="2802976"/>
    <lineage>
        <taxon>Bacteria</taxon>
        <taxon>Bacillati</taxon>
        <taxon>Actinomycetota</taxon>
        <taxon>Actinomycetes</taxon>
        <taxon>Micromonosporales</taxon>
        <taxon>Micromonosporaceae</taxon>
        <taxon>Paractinoplanes</taxon>
    </lineage>
</organism>
<dbReference type="SMART" id="SM00824">
    <property type="entry name" value="PKS_TE"/>
    <property type="match status" value="1"/>
</dbReference>
<dbReference type="InterPro" id="IPR012223">
    <property type="entry name" value="TEII"/>
</dbReference>
<dbReference type="PANTHER" id="PTHR11487">
    <property type="entry name" value="THIOESTERASE"/>
    <property type="match status" value="1"/>
</dbReference>
<comment type="caution">
    <text evidence="4">The sequence shown here is derived from an EMBL/GenBank/DDBJ whole genome shotgun (WGS) entry which is preliminary data.</text>
</comment>
<accession>A0ABS1VN07</accession>
<reference evidence="4 5" key="1">
    <citation type="submission" date="2021-01" db="EMBL/GenBank/DDBJ databases">
        <title>Actinoplanes sp. nov. LDG1-01 isolated from lichen.</title>
        <authorList>
            <person name="Saeng-In P."/>
            <person name="Phongsopitanun W."/>
            <person name="Kanchanasin P."/>
            <person name="Yuki M."/>
            <person name="Kudo T."/>
            <person name="Ohkuma M."/>
            <person name="Tanasupawat S."/>
        </authorList>
    </citation>
    <scope>NUCLEOTIDE SEQUENCE [LARGE SCALE GENOMIC DNA]</scope>
    <source>
        <strain evidence="4 5">LDG1-01</strain>
    </source>
</reference>
<sequence>MNGPDKRWLRRYHPDSANDVTLVCLPHAGGSASFFYPVSAALAGSVDVVAVQYPGRQDRHDEPQVGSIAELASAVAEQVTALGPRPIALFGHSMGALVGYEVARLLERTVNPPVHLFASGRRAPSTSRPAAPMIHRLDDDGLVAHVQRLDGDAGVTAALEDPDVRAMALPALRADYRAVETYSATAGRPLFCPITVLTGRDDPVVSAAEADAWRMHTVGTFECLTFPGRHFFVATYRDAILSAIEDRLCLVPTGSAGAP</sequence>
<evidence type="ECO:0000256" key="2">
    <source>
        <dbReference type="ARBA" id="ARBA00022801"/>
    </source>
</evidence>
<evidence type="ECO:0000313" key="5">
    <source>
        <dbReference type="Proteomes" id="UP000598996"/>
    </source>
</evidence>
<name>A0ABS1VN07_9ACTN</name>